<evidence type="ECO:0000256" key="7">
    <source>
        <dbReference type="ARBA" id="ARBA00023004"/>
    </source>
</evidence>
<dbReference type="InterPro" id="IPR001128">
    <property type="entry name" value="Cyt_P450"/>
</dbReference>
<keyword evidence="6 10" id="KW-0560">Oxidoreductase</keyword>
<dbReference type="Gene3D" id="1.10.630.10">
    <property type="entry name" value="Cytochrome P450"/>
    <property type="match status" value="2"/>
</dbReference>
<comment type="pathway">
    <text evidence="2">Secondary metabolite biosynthesis.</text>
</comment>
<comment type="cofactor">
    <cofactor evidence="1 9">
        <name>heme</name>
        <dbReference type="ChEBI" id="CHEBI:30413"/>
    </cofactor>
</comment>
<evidence type="ECO:0000256" key="2">
    <source>
        <dbReference type="ARBA" id="ARBA00005179"/>
    </source>
</evidence>
<evidence type="ECO:0000256" key="3">
    <source>
        <dbReference type="ARBA" id="ARBA00010617"/>
    </source>
</evidence>
<dbReference type="InterPro" id="IPR002401">
    <property type="entry name" value="Cyt_P450_E_grp-I"/>
</dbReference>
<gene>
    <name evidence="12" type="ORF">RDB_LOCUS171986</name>
</gene>
<keyword evidence="7 9" id="KW-0408">Iron</keyword>
<keyword evidence="5 9" id="KW-0479">Metal-binding</keyword>
<dbReference type="GO" id="GO:0004497">
    <property type="term" value="F:monooxygenase activity"/>
    <property type="evidence" value="ECO:0007669"/>
    <property type="project" value="UniProtKB-KW"/>
</dbReference>
<evidence type="ECO:0008006" key="14">
    <source>
        <dbReference type="Google" id="ProtNLM"/>
    </source>
</evidence>
<feature type="signal peptide" evidence="11">
    <location>
        <begin position="1"/>
        <end position="20"/>
    </location>
</feature>
<dbReference type="EMBL" id="CAJMWW010000359">
    <property type="protein sequence ID" value="CAE6468979.1"/>
    <property type="molecule type" value="Genomic_DNA"/>
</dbReference>
<evidence type="ECO:0000256" key="1">
    <source>
        <dbReference type="ARBA" id="ARBA00001971"/>
    </source>
</evidence>
<dbReference type="InterPro" id="IPR036396">
    <property type="entry name" value="Cyt_P450_sf"/>
</dbReference>
<evidence type="ECO:0000256" key="6">
    <source>
        <dbReference type="ARBA" id="ARBA00023002"/>
    </source>
</evidence>
<dbReference type="PROSITE" id="PS00086">
    <property type="entry name" value="CYTOCHROME_P450"/>
    <property type="match status" value="1"/>
</dbReference>
<comment type="similarity">
    <text evidence="3 10">Belongs to the cytochrome P450 family.</text>
</comment>
<evidence type="ECO:0000256" key="9">
    <source>
        <dbReference type="PIRSR" id="PIRSR602401-1"/>
    </source>
</evidence>
<evidence type="ECO:0000256" key="4">
    <source>
        <dbReference type="ARBA" id="ARBA00022617"/>
    </source>
</evidence>
<evidence type="ECO:0000313" key="12">
    <source>
        <dbReference type="EMBL" id="CAE6468979.1"/>
    </source>
</evidence>
<dbReference type="GO" id="GO:0005506">
    <property type="term" value="F:iron ion binding"/>
    <property type="evidence" value="ECO:0007669"/>
    <property type="project" value="InterPro"/>
</dbReference>
<dbReference type="InterPro" id="IPR050364">
    <property type="entry name" value="Cytochrome_P450_fung"/>
</dbReference>
<dbReference type="PRINTS" id="PR00463">
    <property type="entry name" value="EP450I"/>
</dbReference>
<dbReference type="PANTHER" id="PTHR46300">
    <property type="entry name" value="P450, PUTATIVE (EUROFUNG)-RELATED-RELATED"/>
    <property type="match status" value="1"/>
</dbReference>
<dbReference type="AlphaFoldDB" id="A0A8H3BY43"/>
<keyword evidence="4 9" id="KW-0349">Heme</keyword>
<feature type="binding site" description="axial binding residue" evidence="9">
    <location>
        <position position="398"/>
    </location>
    <ligand>
        <name>heme</name>
        <dbReference type="ChEBI" id="CHEBI:30413"/>
    </ligand>
    <ligandPart>
        <name>Fe</name>
        <dbReference type="ChEBI" id="CHEBI:18248"/>
    </ligandPart>
</feature>
<evidence type="ECO:0000256" key="10">
    <source>
        <dbReference type="RuleBase" id="RU000461"/>
    </source>
</evidence>
<dbReference type="SUPFAM" id="SSF48264">
    <property type="entry name" value="Cytochrome P450"/>
    <property type="match status" value="1"/>
</dbReference>
<dbReference type="CDD" id="cd11065">
    <property type="entry name" value="CYP64-like"/>
    <property type="match status" value="1"/>
</dbReference>
<evidence type="ECO:0000256" key="11">
    <source>
        <dbReference type="SAM" id="SignalP"/>
    </source>
</evidence>
<evidence type="ECO:0000313" key="13">
    <source>
        <dbReference type="Proteomes" id="UP000663841"/>
    </source>
</evidence>
<evidence type="ECO:0000256" key="8">
    <source>
        <dbReference type="ARBA" id="ARBA00023033"/>
    </source>
</evidence>
<dbReference type="GO" id="GO:0020037">
    <property type="term" value="F:heme binding"/>
    <property type="evidence" value="ECO:0007669"/>
    <property type="project" value="InterPro"/>
</dbReference>
<dbReference type="Proteomes" id="UP000663841">
    <property type="component" value="Unassembled WGS sequence"/>
</dbReference>
<dbReference type="Pfam" id="PF00067">
    <property type="entry name" value="p450"/>
    <property type="match status" value="1"/>
</dbReference>
<dbReference type="InterPro" id="IPR017972">
    <property type="entry name" value="Cyt_P450_CS"/>
</dbReference>
<evidence type="ECO:0000256" key="5">
    <source>
        <dbReference type="ARBA" id="ARBA00022723"/>
    </source>
</evidence>
<name>A0A8H3BY43_9AGAM</name>
<organism evidence="12 13">
    <name type="scientific">Rhizoctonia solani</name>
    <dbReference type="NCBI Taxonomy" id="456999"/>
    <lineage>
        <taxon>Eukaryota</taxon>
        <taxon>Fungi</taxon>
        <taxon>Dikarya</taxon>
        <taxon>Basidiomycota</taxon>
        <taxon>Agaricomycotina</taxon>
        <taxon>Agaricomycetes</taxon>
        <taxon>Cantharellales</taxon>
        <taxon>Ceratobasidiaceae</taxon>
        <taxon>Rhizoctonia</taxon>
    </lineage>
</organism>
<proteinExistence type="inferred from homology"/>
<comment type="caution">
    <text evidence="12">The sequence shown here is derived from an EMBL/GenBank/DDBJ whole genome shotgun (WGS) entry which is preliminary data.</text>
</comment>
<accession>A0A8H3BY43</accession>
<keyword evidence="8 10" id="KW-0503">Monooxygenase</keyword>
<feature type="chain" id="PRO_5034188268" description="O-methylsterigmatocystin oxidoreductase" evidence="11">
    <location>
        <begin position="21"/>
        <end position="468"/>
    </location>
</feature>
<dbReference type="PANTHER" id="PTHR46300:SF7">
    <property type="entry name" value="P450, PUTATIVE (EUROFUNG)-RELATED"/>
    <property type="match status" value="1"/>
</dbReference>
<reference evidence="12" key="1">
    <citation type="submission" date="2021-01" db="EMBL/GenBank/DDBJ databases">
        <authorList>
            <person name="Kaushik A."/>
        </authorList>
    </citation>
    <scope>NUCLEOTIDE SEQUENCE</scope>
    <source>
        <strain evidence="12">AG3-T5</strain>
    </source>
</reference>
<sequence length="468" mass="52818">MPGSQSLLVSLAAVVGVAAGFQVWSRQNRPLPTSPKWYPIIGNLLSTPQANEHIGFIELGKRLNADMLSLEILGMVIIVLNSFDDASNLLKKRGGIYSDRAVPPMISEPSLFYWPEFIGALRYNDRWKKTRRLIHPWLHKKASESFHDSQQEQARLLLHRLSRSCGNVDSEWLYGEFFLTLASTLMRSIYGYKLESMEDPFLTEAHKAVDRISQAAMPTNFLVNLFPSLVYVPGWFPGAGWKRTAHEWREQQRRVVRESFDWTKTRIASGNHEPCIIASLLAHAEQLGLESDEVDDYASQIAMTLFGGGTETTANVFLVFVLAMIFYPEAQARAQEEIDRDDVYQGFAIPKGAMVIGNIWAMSRDEKVYPYPEDFNPDRFLDPSVPDCPVFGFGRRECPGLHFAEASVFSIIASLLSAFKFEVGQDENGQDCLPDLASRNSVIYHPKPFKLRMTLQSAYHAELVSVAI</sequence>
<protein>
    <recommendedName>
        <fullName evidence="14">O-methylsterigmatocystin oxidoreductase</fullName>
    </recommendedName>
</protein>
<dbReference type="GO" id="GO:0016705">
    <property type="term" value="F:oxidoreductase activity, acting on paired donors, with incorporation or reduction of molecular oxygen"/>
    <property type="evidence" value="ECO:0007669"/>
    <property type="project" value="InterPro"/>
</dbReference>
<keyword evidence="11" id="KW-0732">Signal</keyword>